<dbReference type="Proteomes" id="UP001071777">
    <property type="component" value="Unassembled WGS sequence"/>
</dbReference>
<comment type="caution">
    <text evidence="1">The sequence shown here is derived from an EMBL/GenBank/DDBJ whole genome shotgun (WGS) entry which is preliminary data.</text>
</comment>
<keyword evidence="2" id="KW-1185">Reference proteome</keyword>
<organism evidence="1 2">
    <name type="scientific">Cryptosporidium canis</name>
    <dbReference type="NCBI Taxonomy" id="195482"/>
    <lineage>
        <taxon>Eukaryota</taxon>
        <taxon>Sar</taxon>
        <taxon>Alveolata</taxon>
        <taxon>Apicomplexa</taxon>
        <taxon>Conoidasida</taxon>
        <taxon>Coccidia</taxon>
        <taxon>Eucoccidiorida</taxon>
        <taxon>Eimeriorina</taxon>
        <taxon>Cryptosporidiidae</taxon>
        <taxon>Cryptosporidium</taxon>
    </lineage>
</organism>
<accession>A0ABQ8P882</accession>
<reference evidence="1" key="1">
    <citation type="submission" date="2022-10" db="EMBL/GenBank/DDBJ databases">
        <title>Adaptive evolution leads to modifications in subtelomeric GC content in a zoonotic Cryptosporidium species.</title>
        <authorList>
            <person name="Li J."/>
            <person name="Feng Y."/>
            <person name="Xiao L."/>
        </authorList>
    </citation>
    <scope>NUCLEOTIDE SEQUENCE</scope>
    <source>
        <strain evidence="1">25894</strain>
    </source>
</reference>
<protein>
    <submittedName>
        <fullName evidence="1">Secreted protein</fullName>
    </submittedName>
</protein>
<evidence type="ECO:0000313" key="1">
    <source>
        <dbReference type="EMBL" id="KAJ1612019.1"/>
    </source>
</evidence>
<gene>
    <name evidence="1" type="ORF">OJ252_1364</name>
</gene>
<name>A0ABQ8P882_9CRYT</name>
<proteinExistence type="predicted"/>
<dbReference type="EMBL" id="JAPCXB010000050">
    <property type="protein sequence ID" value="KAJ1612019.1"/>
    <property type="molecule type" value="Genomic_DNA"/>
</dbReference>
<evidence type="ECO:0000313" key="2">
    <source>
        <dbReference type="Proteomes" id="UP001071777"/>
    </source>
</evidence>
<sequence length="192" mass="22036">MNTINILPVLLISLGFISVDLVYSKVEFLRKNDDQSRNELLERNGMSINKANMSYLKPVFNNSQDLVPSNRTQEFLELYKEMSAILDSRNTPVRRAYIDGVLVPRTDAKVAKLQAETAYIETKNAARRKQMNLLKEDFEKNTPFSSMVSKLLNSTPNVNSTQILNSIYNETFYYINNKNMTNSTQDTVLEFS</sequence>